<dbReference type="Proteomes" id="UP000464751">
    <property type="component" value="Chromosome"/>
</dbReference>
<feature type="transmembrane region" description="Helical" evidence="5">
    <location>
        <begin position="63"/>
        <end position="82"/>
    </location>
</feature>
<dbReference type="KEGG" id="apra:G3A50_03505"/>
<dbReference type="Pfam" id="PF01925">
    <property type="entry name" value="TauE"/>
    <property type="match status" value="1"/>
</dbReference>
<evidence type="ECO:0000256" key="5">
    <source>
        <dbReference type="RuleBase" id="RU363041"/>
    </source>
</evidence>
<dbReference type="PANTHER" id="PTHR43483">
    <property type="entry name" value="MEMBRANE TRANSPORTER PROTEIN HI_0806-RELATED"/>
    <property type="match status" value="1"/>
</dbReference>
<feature type="transmembrane region" description="Helical" evidence="5">
    <location>
        <begin position="94"/>
        <end position="112"/>
    </location>
</feature>
<dbReference type="AlphaFoldDB" id="A0A6P1YI91"/>
<comment type="similarity">
    <text evidence="5">Belongs to the 4-toluene sulfonate uptake permease (TSUP) (TC 2.A.102) family.</text>
</comment>
<evidence type="ECO:0000256" key="4">
    <source>
        <dbReference type="ARBA" id="ARBA00023136"/>
    </source>
</evidence>
<feature type="transmembrane region" description="Helical" evidence="5">
    <location>
        <begin position="158"/>
        <end position="184"/>
    </location>
</feature>
<organism evidence="6 7">
    <name type="scientific">Ancylobacter pratisalsi</name>
    <dbReference type="NCBI Taxonomy" id="1745854"/>
    <lineage>
        <taxon>Bacteria</taxon>
        <taxon>Pseudomonadati</taxon>
        <taxon>Pseudomonadota</taxon>
        <taxon>Alphaproteobacteria</taxon>
        <taxon>Hyphomicrobiales</taxon>
        <taxon>Xanthobacteraceae</taxon>
        <taxon>Ancylobacter</taxon>
    </lineage>
</organism>
<feature type="transmembrane region" description="Helical" evidence="5">
    <location>
        <begin position="119"/>
        <end position="138"/>
    </location>
</feature>
<name>A0A6P1YI91_9HYPH</name>
<sequence length="282" mass="29053">MVHSLPFSIPLDHMLWLSGALLVAGFATGILAGLFGVGGGAIIVPVLYEVFGAVGVDDSERMHLAVGSALAIIVPTALRAFFAHRLRTKVDSSLLRRWALPVVAGVIFGTLLAAVSPDVVLKAAFVGFAALMSSKMLFAGSRWTLGDKLPGRAAMTAYGFGIGAASPLIGISGGGIATVVLTLYRVPIHDAIATSVGLGALIAVPGTIGYMLSGIPHLDNLPPLSIGYVSLPALVLVGGVATLVAPLGARLAHAFTRRQLEIGFGLFLLLMGLRFLAALILE</sequence>
<dbReference type="RefSeq" id="WP_163073969.1">
    <property type="nucleotide sequence ID" value="NZ_CP048630.1"/>
</dbReference>
<evidence type="ECO:0000256" key="3">
    <source>
        <dbReference type="ARBA" id="ARBA00022989"/>
    </source>
</evidence>
<dbReference type="EMBL" id="CP048630">
    <property type="protein sequence ID" value="QIB32882.1"/>
    <property type="molecule type" value="Genomic_DNA"/>
</dbReference>
<accession>A0A6P1YI91</accession>
<dbReference type="GO" id="GO:0005886">
    <property type="term" value="C:plasma membrane"/>
    <property type="evidence" value="ECO:0007669"/>
    <property type="project" value="UniProtKB-SubCell"/>
</dbReference>
<feature type="transmembrane region" description="Helical" evidence="5">
    <location>
        <begin position="225"/>
        <end position="248"/>
    </location>
</feature>
<protein>
    <recommendedName>
        <fullName evidence="5">Probable membrane transporter protein</fullName>
    </recommendedName>
</protein>
<dbReference type="PANTHER" id="PTHR43483:SF3">
    <property type="entry name" value="MEMBRANE TRANSPORTER PROTEIN HI_0806-RELATED"/>
    <property type="match status" value="1"/>
</dbReference>
<dbReference type="InterPro" id="IPR002781">
    <property type="entry name" value="TM_pro_TauE-like"/>
</dbReference>
<keyword evidence="5" id="KW-1003">Cell membrane</keyword>
<evidence type="ECO:0000313" key="7">
    <source>
        <dbReference type="Proteomes" id="UP000464751"/>
    </source>
</evidence>
<comment type="subcellular location">
    <subcellularLocation>
        <location evidence="5">Cell membrane</location>
        <topology evidence="5">Multi-pass membrane protein</topology>
    </subcellularLocation>
    <subcellularLocation>
        <location evidence="1">Membrane</location>
        <topology evidence="1">Multi-pass membrane protein</topology>
    </subcellularLocation>
</comment>
<evidence type="ECO:0000313" key="6">
    <source>
        <dbReference type="EMBL" id="QIB32882.1"/>
    </source>
</evidence>
<keyword evidence="7" id="KW-1185">Reference proteome</keyword>
<gene>
    <name evidence="6" type="ORF">G3A50_03505</name>
</gene>
<keyword evidence="3 5" id="KW-1133">Transmembrane helix</keyword>
<reference evidence="6 7" key="1">
    <citation type="submission" date="2020-02" db="EMBL/GenBank/DDBJ databases">
        <authorList>
            <person name="Li G."/>
        </authorList>
    </citation>
    <scope>NUCLEOTIDE SEQUENCE [LARGE SCALE GENOMIC DNA]</scope>
    <source>
        <strain evidence="6 7">DSM 102029</strain>
    </source>
</reference>
<feature type="transmembrane region" description="Helical" evidence="5">
    <location>
        <begin position="191"/>
        <end position="213"/>
    </location>
</feature>
<keyword evidence="4 5" id="KW-0472">Membrane</keyword>
<keyword evidence="2 5" id="KW-0812">Transmembrane</keyword>
<feature type="transmembrane region" description="Helical" evidence="5">
    <location>
        <begin position="20"/>
        <end position="51"/>
    </location>
</feature>
<evidence type="ECO:0000256" key="2">
    <source>
        <dbReference type="ARBA" id="ARBA00022692"/>
    </source>
</evidence>
<feature type="transmembrane region" description="Helical" evidence="5">
    <location>
        <begin position="260"/>
        <end position="281"/>
    </location>
</feature>
<proteinExistence type="inferred from homology"/>
<evidence type="ECO:0000256" key="1">
    <source>
        <dbReference type="ARBA" id="ARBA00004141"/>
    </source>
</evidence>